<proteinExistence type="predicted"/>
<keyword evidence="1" id="KW-0880">Kelch repeat</keyword>
<dbReference type="EMBL" id="BAAFJT010000001">
    <property type="protein sequence ID" value="GAB0180997.1"/>
    <property type="molecule type" value="Genomic_DNA"/>
</dbReference>
<dbReference type="InterPro" id="IPR006652">
    <property type="entry name" value="Kelch_1"/>
</dbReference>
<dbReference type="CDD" id="cd18463">
    <property type="entry name" value="BACK_KLHL24"/>
    <property type="match status" value="1"/>
</dbReference>
<dbReference type="PROSITE" id="PS50097">
    <property type="entry name" value="BTB"/>
    <property type="match status" value="1"/>
</dbReference>
<reference evidence="4 5" key="1">
    <citation type="submission" date="2024-06" db="EMBL/GenBank/DDBJ databases">
        <title>The draft genome of Grus japonensis, version 3.</title>
        <authorList>
            <person name="Nabeshima K."/>
            <person name="Suzuki S."/>
            <person name="Onuma M."/>
        </authorList>
    </citation>
    <scope>NUCLEOTIDE SEQUENCE [LARGE SCALE GENOMIC DNA]</scope>
    <source>
        <strain evidence="4 5">451A</strain>
    </source>
</reference>
<evidence type="ECO:0000313" key="5">
    <source>
        <dbReference type="Proteomes" id="UP001623348"/>
    </source>
</evidence>
<dbReference type="SMART" id="SM00612">
    <property type="entry name" value="Kelch"/>
    <property type="match status" value="6"/>
</dbReference>
<dbReference type="InterPro" id="IPR056737">
    <property type="entry name" value="Beta-prop_ATRN-MKLN-like"/>
</dbReference>
<name>A0ABC9W9Y5_GRUJA</name>
<dbReference type="FunFam" id="1.25.40.420:FF:000001">
    <property type="entry name" value="Kelch-like family member 12"/>
    <property type="match status" value="1"/>
</dbReference>
<dbReference type="InterPro" id="IPR011333">
    <property type="entry name" value="SKP1/BTB/POZ_sf"/>
</dbReference>
<sequence length="682" mass="76498">MLEGLDAIQRDLDNHEKWACVNLMRFNKTKCKVLHVGWGNSLYQYRLGDEGIENSPAAKDLGVLVDEKLDTSQQCALAAQKANHVLGCVSSSVTSRMHRMMKEESSFRTSSLENVTRDPSKEKLHMKLCSGSCHAEQILQTLNSYRQSGIFTDVVLLIDGQEFPCHRATLSANSTYFRAMFGGDLKEGHQNIINIQKISASTMSLLLDYMYGGNIIIQEDNVEGILELSDLLQISKLRDACVTFLEGQLHPCNCLGIMKFADSFSIASLTEKSKRFMLECFVEVSCHEEFLEMGVKELVEYLSDEQLVVPKEEVVFEAVMRWVRHDIPARKGALKDLLEHVRLPLLDPTYFLEKVEMDELIQDSKECIPLLHEARKYYILGNEVSSLRSRPRRFMELAEVIIVIGGCDKKGLLKLPFTDLYHPKSRQWTALSSVPGYTKSEFAACTLKNDVYISGGHISSNDVWVLSSQLNVWIKVACLQKGRWRHKMATLQGKIYAVGGFDGFYRLSSVECYDTFSNSWSTLAPLPQAVSSAAVVSCLNKLYVLGGAVDDTANTDKVQCYDPENNKWTLLSPTPFYQRCISAVCLDNIIYVVGGLLSKIFSYDPRKDSWREVATLPGPLESCGLTVCGGKIYILGGRDENGEGTDKAFTFDPVTGSVEQQPPLQRCTSYHGCVTILQRMNR</sequence>
<dbReference type="PANTHER" id="PTHR24412">
    <property type="entry name" value="KELCH PROTEIN"/>
    <property type="match status" value="1"/>
</dbReference>
<dbReference type="InterPro" id="IPR015915">
    <property type="entry name" value="Kelch-typ_b-propeller"/>
</dbReference>
<dbReference type="Pfam" id="PF07707">
    <property type="entry name" value="BACK"/>
    <property type="match status" value="1"/>
</dbReference>
<dbReference type="Gene3D" id="3.30.710.10">
    <property type="entry name" value="Potassium Channel Kv1.1, Chain A"/>
    <property type="match status" value="1"/>
</dbReference>
<evidence type="ECO:0000313" key="4">
    <source>
        <dbReference type="EMBL" id="GAB0180997.1"/>
    </source>
</evidence>
<keyword evidence="5" id="KW-1185">Reference proteome</keyword>
<dbReference type="Gene3D" id="1.25.40.420">
    <property type="match status" value="1"/>
</dbReference>
<protein>
    <submittedName>
        <fullName evidence="4">Kelch-like protein 35</fullName>
    </submittedName>
</protein>
<dbReference type="InterPro" id="IPR000210">
    <property type="entry name" value="BTB/POZ_dom"/>
</dbReference>
<dbReference type="SMART" id="SM00875">
    <property type="entry name" value="BACK"/>
    <property type="match status" value="1"/>
</dbReference>
<dbReference type="InterPro" id="IPR030601">
    <property type="entry name" value="KLHL35_BTB_POZ_dom"/>
</dbReference>
<dbReference type="SMART" id="SM00225">
    <property type="entry name" value="BTB"/>
    <property type="match status" value="1"/>
</dbReference>
<dbReference type="CDD" id="cd18265">
    <property type="entry name" value="BTB_POZ_KLHL35"/>
    <property type="match status" value="1"/>
</dbReference>
<evidence type="ECO:0000259" key="3">
    <source>
        <dbReference type="PROSITE" id="PS50097"/>
    </source>
</evidence>
<organism evidence="4 5">
    <name type="scientific">Grus japonensis</name>
    <name type="common">Japanese crane</name>
    <name type="synonym">Red-crowned crane</name>
    <dbReference type="NCBI Taxonomy" id="30415"/>
    <lineage>
        <taxon>Eukaryota</taxon>
        <taxon>Metazoa</taxon>
        <taxon>Chordata</taxon>
        <taxon>Craniata</taxon>
        <taxon>Vertebrata</taxon>
        <taxon>Euteleostomi</taxon>
        <taxon>Archelosauria</taxon>
        <taxon>Archosauria</taxon>
        <taxon>Dinosauria</taxon>
        <taxon>Saurischia</taxon>
        <taxon>Theropoda</taxon>
        <taxon>Coelurosauria</taxon>
        <taxon>Aves</taxon>
        <taxon>Neognathae</taxon>
        <taxon>Neoaves</taxon>
        <taxon>Gruiformes</taxon>
        <taxon>Gruidae</taxon>
        <taxon>Grus</taxon>
    </lineage>
</organism>
<dbReference type="AlphaFoldDB" id="A0ABC9W9Y5"/>
<evidence type="ECO:0000256" key="1">
    <source>
        <dbReference type="ARBA" id="ARBA00022441"/>
    </source>
</evidence>
<dbReference type="Gene3D" id="2.120.10.80">
    <property type="entry name" value="Kelch-type beta propeller"/>
    <property type="match status" value="2"/>
</dbReference>
<dbReference type="PANTHER" id="PTHR24412:SF187">
    <property type="entry name" value="KELCH-LIKE PROTEIN 35"/>
    <property type="match status" value="1"/>
</dbReference>
<gene>
    <name evidence="4" type="ORF">GRJ2_000565000</name>
</gene>
<dbReference type="Pfam" id="PF00651">
    <property type="entry name" value="BTB"/>
    <property type="match status" value="1"/>
</dbReference>
<dbReference type="SUPFAM" id="SSF54695">
    <property type="entry name" value="POZ domain"/>
    <property type="match status" value="1"/>
</dbReference>
<feature type="domain" description="BTB" evidence="3">
    <location>
        <begin position="152"/>
        <end position="219"/>
    </location>
</feature>
<evidence type="ECO:0000256" key="2">
    <source>
        <dbReference type="ARBA" id="ARBA00022737"/>
    </source>
</evidence>
<dbReference type="Pfam" id="PF24981">
    <property type="entry name" value="Beta-prop_ATRN-LZTR1"/>
    <property type="match status" value="1"/>
</dbReference>
<dbReference type="Proteomes" id="UP001623348">
    <property type="component" value="Unassembled WGS sequence"/>
</dbReference>
<accession>A0ABC9W9Y5</accession>
<keyword evidence="2" id="KW-0677">Repeat</keyword>
<dbReference type="SUPFAM" id="SSF117281">
    <property type="entry name" value="Kelch motif"/>
    <property type="match status" value="1"/>
</dbReference>
<dbReference type="Pfam" id="PF01344">
    <property type="entry name" value="Kelch_1"/>
    <property type="match status" value="1"/>
</dbReference>
<comment type="caution">
    <text evidence="4">The sequence shown here is derived from an EMBL/GenBank/DDBJ whole genome shotgun (WGS) entry which is preliminary data.</text>
</comment>
<dbReference type="InterPro" id="IPR011705">
    <property type="entry name" value="BACK"/>
</dbReference>
<dbReference type="InterPro" id="IPR047071">
    <property type="entry name" value="KLHL24_BACK"/>
</dbReference>